<dbReference type="GO" id="GO:0003677">
    <property type="term" value="F:DNA binding"/>
    <property type="evidence" value="ECO:0007669"/>
    <property type="project" value="InterPro"/>
</dbReference>
<dbReference type="GO" id="GO:0004519">
    <property type="term" value="F:endonuclease activity"/>
    <property type="evidence" value="ECO:0007669"/>
    <property type="project" value="InterPro"/>
</dbReference>
<dbReference type="Gene3D" id="3.60.10.10">
    <property type="entry name" value="Endonuclease/exonuclease/phosphatase"/>
    <property type="match status" value="1"/>
</dbReference>
<proteinExistence type="predicted"/>
<accession>A0A9W7C1C7</accession>
<dbReference type="AlphaFoldDB" id="A0A9W7C1C7"/>
<protein>
    <recommendedName>
        <fullName evidence="1">Endonuclease/exonuclease/phosphatase domain-containing protein</fullName>
    </recommendedName>
</protein>
<dbReference type="InterPro" id="IPR036691">
    <property type="entry name" value="Endo/exonu/phosph_ase_sf"/>
</dbReference>
<dbReference type="Pfam" id="PF03372">
    <property type="entry name" value="Exo_endo_phos"/>
    <property type="match status" value="1"/>
</dbReference>
<sequence>MTPASGIYKNRNKLIEFLATLTVKPDVIVLQEVKLKASSDDIFPIEGYSVAASALCEAKRANGCIIYAKTGLTTFSRRLRLSAVRSSRRRAHRRPKEAERLKMDNLLQAKVAKEHAAARRIVVAGDLNVTMAELHKGKAGGDLWGRSHCDIPSPISRIEALCTDFNLEDTFRVSRPGLKVSRDT</sequence>
<gene>
    <name evidence="2" type="ORF">TrLO_g12158</name>
</gene>
<dbReference type="InterPro" id="IPR020847">
    <property type="entry name" value="AP_endonuclease_F1_BS"/>
</dbReference>
<dbReference type="PROSITE" id="PS00726">
    <property type="entry name" value="AP_NUCLEASE_F1_1"/>
    <property type="match status" value="1"/>
</dbReference>
<evidence type="ECO:0000313" key="2">
    <source>
        <dbReference type="EMBL" id="GMI00890.1"/>
    </source>
</evidence>
<dbReference type="GO" id="GO:0006281">
    <property type="term" value="P:DNA repair"/>
    <property type="evidence" value="ECO:0007669"/>
    <property type="project" value="InterPro"/>
</dbReference>
<dbReference type="OrthoDB" id="498125at2759"/>
<keyword evidence="3" id="KW-1185">Reference proteome</keyword>
<organism evidence="2 3">
    <name type="scientific">Triparma laevis f. longispina</name>
    <dbReference type="NCBI Taxonomy" id="1714387"/>
    <lineage>
        <taxon>Eukaryota</taxon>
        <taxon>Sar</taxon>
        <taxon>Stramenopiles</taxon>
        <taxon>Ochrophyta</taxon>
        <taxon>Bolidophyceae</taxon>
        <taxon>Parmales</taxon>
        <taxon>Triparmaceae</taxon>
        <taxon>Triparma</taxon>
    </lineage>
</organism>
<comment type="caution">
    <text evidence="2">The sequence shown here is derived from an EMBL/GenBank/DDBJ whole genome shotgun (WGS) entry which is preliminary data.</text>
</comment>
<evidence type="ECO:0000259" key="1">
    <source>
        <dbReference type="Pfam" id="PF03372"/>
    </source>
</evidence>
<dbReference type="Proteomes" id="UP001165122">
    <property type="component" value="Unassembled WGS sequence"/>
</dbReference>
<dbReference type="SUPFAM" id="SSF56219">
    <property type="entry name" value="DNase I-like"/>
    <property type="match status" value="1"/>
</dbReference>
<feature type="domain" description="Endonuclease/exonuclease/phosphatase" evidence="1">
    <location>
        <begin position="14"/>
        <end position="132"/>
    </location>
</feature>
<evidence type="ECO:0000313" key="3">
    <source>
        <dbReference type="Proteomes" id="UP001165122"/>
    </source>
</evidence>
<dbReference type="InterPro" id="IPR005135">
    <property type="entry name" value="Endo/exonuclease/phosphatase"/>
</dbReference>
<dbReference type="EMBL" id="BRXW01000028">
    <property type="protein sequence ID" value="GMI00890.1"/>
    <property type="molecule type" value="Genomic_DNA"/>
</dbReference>
<name>A0A9W7C1C7_9STRA</name>
<reference evidence="3" key="1">
    <citation type="journal article" date="2023" name="Commun. Biol.">
        <title>Genome analysis of Parmales, the sister group of diatoms, reveals the evolutionary specialization of diatoms from phago-mixotrophs to photoautotrophs.</title>
        <authorList>
            <person name="Ban H."/>
            <person name="Sato S."/>
            <person name="Yoshikawa S."/>
            <person name="Yamada K."/>
            <person name="Nakamura Y."/>
            <person name="Ichinomiya M."/>
            <person name="Sato N."/>
            <person name="Blanc-Mathieu R."/>
            <person name="Endo H."/>
            <person name="Kuwata A."/>
            <person name="Ogata H."/>
        </authorList>
    </citation>
    <scope>NUCLEOTIDE SEQUENCE [LARGE SCALE GENOMIC DNA]</scope>
    <source>
        <strain evidence="3">NIES 3700</strain>
    </source>
</reference>